<keyword evidence="1" id="KW-0805">Transcription regulation</keyword>
<dbReference type="Pfam" id="PF12833">
    <property type="entry name" value="HTH_18"/>
    <property type="match status" value="1"/>
</dbReference>
<protein>
    <submittedName>
        <fullName evidence="5">AraC family transcriptional regulator</fullName>
    </submittedName>
</protein>
<dbReference type="SUPFAM" id="SSF46689">
    <property type="entry name" value="Homeodomain-like"/>
    <property type="match status" value="2"/>
</dbReference>
<dbReference type="InterPro" id="IPR009057">
    <property type="entry name" value="Homeodomain-like_sf"/>
</dbReference>
<evidence type="ECO:0000256" key="2">
    <source>
        <dbReference type="ARBA" id="ARBA00023125"/>
    </source>
</evidence>
<dbReference type="AlphaFoldDB" id="A0A0M0L4I8"/>
<dbReference type="PATRIC" id="fig|284581.3.peg.1580"/>
<evidence type="ECO:0000256" key="3">
    <source>
        <dbReference type="ARBA" id="ARBA00023163"/>
    </source>
</evidence>
<dbReference type="InterPro" id="IPR018062">
    <property type="entry name" value="HTH_AraC-typ_CS"/>
</dbReference>
<dbReference type="PANTHER" id="PTHR43280">
    <property type="entry name" value="ARAC-FAMILY TRANSCRIPTIONAL REGULATOR"/>
    <property type="match status" value="1"/>
</dbReference>
<dbReference type="PROSITE" id="PS00041">
    <property type="entry name" value="HTH_ARAC_FAMILY_1"/>
    <property type="match status" value="1"/>
</dbReference>
<comment type="caution">
    <text evidence="5">The sequence shown here is derived from an EMBL/GenBank/DDBJ whole genome shotgun (WGS) entry which is preliminary data.</text>
</comment>
<gene>
    <name evidence="5" type="ORF">AMD01_12985</name>
</gene>
<dbReference type="Gene3D" id="1.10.10.60">
    <property type="entry name" value="Homeodomain-like"/>
    <property type="match status" value="2"/>
</dbReference>
<keyword evidence="2" id="KW-0238">DNA-binding</keyword>
<dbReference type="SMART" id="SM00342">
    <property type="entry name" value="HTH_ARAC"/>
    <property type="match status" value="1"/>
</dbReference>
<dbReference type="PANTHER" id="PTHR43280:SF34">
    <property type="entry name" value="ARAC-FAMILY TRANSCRIPTIONAL REGULATOR"/>
    <property type="match status" value="1"/>
</dbReference>
<sequence length="408" mass="46852">MIAGDFEQVKYVCELIHQLHDIPIFLLNKNGEISLEQSTLYPSHPIYKSNRDFLASLFLEEQEYRLPLLKSTGRLEYFFMINLYHEDCFLGKIIGGPVVYSHLTDESVKGVLSDYQLNIHNKEAFQYYYSLPVVNRLKFIHISSSMFYMIYQQQVVCRDIKELRQNNPIQVQPPDSHISNRREHSLIHAHPSIEEKVFGCVRNGQKEDLIANLKIFPETGDVGVLSKTSHLRSEKNLGIVCIALATRAAVEGGLNSEIAYTLSDFFIQNLEEISDVFAVSPFIEKALLELTERVATTRGTKYSKPITTVQHYVLTHLYEEISLTQLSALTYLNSSYLSVLFKKEVGMSLTEYIQQSKIEEAKKLITYTNRSIMEIASLLNFHDQSHFTKVFKKITDTTPKQFQKGLLS</sequence>
<accession>A0A0M0L4I8</accession>
<keyword evidence="3" id="KW-0804">Transcription</keyword>
<reference evidence="6" key="1">
    <citation type="submission" date="2015-08" db="EMBL/GenBank/DDBJ databases">
        <title>Fjat-14210 dsm16467.</title>
        <authorList>
            <person name="Liu B."/>
            <person name="Wang J."/>
            <person name="Zhu Y."/>
            <person name="Liu G."/>
            <person name="Chen Q."/>
            <person name="Chen Z."/>
            <person name="Lan J."/>
            <person name="Che J."/>
            <person name="Ge C."/>
            <person name="Shi H."/>
            <person name="Pan Z."/>
            <person name="Liu X."/>
        </authorList>
    </citation>
    <scope>NUCLEOTIDE SEQUENCE [LARGE SCALE GENOMIC DNA]</scope>
    <source>
        <strain evidence="6">DSM 16467</strain>
    </source>
</reference>
<feature type="domain" description="HTH araC/xylS-type" evidence="4">
    <location>
        <begin position="307"/>
        <end position="405"/>
    </location>
</feature>
<evidence type="ECO:0000313" key="6">
    <source>
        <dbReference type="Proteomes" id="UP000037558"/>
    </source>
</evidence>
<dbReference type="OrthoDB" id="247151at2"/>
<dbReference type="RefSeq" id="WP_053401848.1">
    <property type="nucleotide sequence ID" value="NZ_JAMAUM010000015.1"/>
</dbReference>
<name>A0A0M0L4I8_9BACI</name>
<dbReference type="GO" id="GO:0043565">
    <property type="term" value="F:sequence-specific DNA binding"/>
    <property type="evidence" value="ECO:0007669"/>
    <property type="project" value="InterPro"/>
</dbReference>
<proteinExistence type="predicted"/>
<dbReference type="STRING" id="284581.AMD01_12985"/>
<keyword evidence="6" id="KW-1185">Reference proteome</keyword>
<organism evidence="5 6">
    <name type="scientific">Priestia koreensis</name>
    <dbReference type="NCBI Taxonomy" id="284581"/>
    <lineage>
        <taxon>Bacteria</taxon>
        <taxon>Bacillati</taxon>
        <taxon>Bacillota</taxon>
        <taxon>Bacilli</taxon>
        <taxon>Bacillales</taxon>
        <taxon>Bacillaceae</taxon>
        <taxon>Priestia</taxon>
    </lineage>
</organism>
<dbReference type="EMBL" id="LILC01000015">
    <property type="protein sequence ID" value="KOO45976.1"/>
    <property type="molecule type" value="Genomic_DNA"/>
</dbReference>
<evidence type="ECO:0000313" key="5">
    <source>
        <dbReference type="EMBL" id="KOO45976.1"/>
    </source>
</evidence>
<dbReference type="GO" id="GO:0003700">
    <property type="term" value="F:DNA-binding transcription factor activity"/>
    <property type="evidence" value="ECO:0007669"/>
    <property type="project" value="InterPro"/>
</dbReference>
<dbReference type="Proteomes" id="UP000037558">
    <property type="component" value="Unassembled WGS sequence"/>
</dbReference>
<dbReference type="PROSITE" id="PS01124">
    <property type="entry name" value="HTH_ARAC_FAMILY_2"/>
    <property type="match status" value="1"/>
</dbReference>
<dbReference type="InterPro" id="IPR018060">
    <property type="entry name" value="HTH_AraC"/>
</dbReference>
<evidence type="ECO:0000256" key="1">
    <source>
        <dbReference type="ARBA" id="ARBA00023015"/>
    </source>
</evidence>
<evidence type="ECO:0000259" key="4">
    <source>
        <dbReference type="PROSITE" id="PS01124"/>
    </source>
</evidence>